<protein>
    <submittedName>
        <fullName evidence="2">Uncharacterized protein</fullName>
    </submittedName>
</protein>
<organism evidence="2">
    <name type="scientific">marine sediment metagenome</name>
    <dbReference type="NCBI Taxonomy" id="412755"/>
    <lineage>
        <taxon>unclassified sequences</taxon>
        <taxon>metagenomes</taxon>
        <taxon>ecological metagenomes</taxon>
    </lineage>
</organism>
<proteinExistence type="predicted"/>
<dbReference type="AlphaFoldDB" id="A0A0F9F6J8"/>
<evidence type="ECO:0000256" key="1">
    <source>
        <dbReference type="SAM" id="MobiDB-lite"/>
    </source>
</evidence>
<dbReference type="EMBL" id="LAZR01022431">
    <property type="protein sequence ID" value="KKL81893.1"/>
    <property type="molecule type" value="Genomic_DNA"/>
</dbReference>
<reference evidence="2" key="1">
    <citation type="journal article" date="2015" name="Nature">
        <title>Complex archaea that bridge the gap between prokaryotes and eukaryotes.</title>
        <authorList>
            <person name="Spang A."/>
            <person name="Saw J.H."/>
            <person name="Jorgensen S.L."/>
            <person name="Zaremba-Niedzwiedzka K."/>
            <person name="Martijn J."/>
            <person name="Lind A.E."/>
            <person name="van Eijk R."/>
            <person name="Schleper C."/>
            <person name="Guy L."/>
            <person name="Ettema T.J."/>
        </authorList>
    </citation>
    <scope>NUCLEOTIDE SEQUENCE</scope>
</reference>
<feature type="non-terminal residue" evidence="2">
    <location>
        <position position="1"/>
    </location>
</feature>
<sequence>AIGIAGGTTIAAATDHGLLDGLGDTSDHAWALLVDGSRAGSTGAAQSFGSTGIKADVIAEDSAAAGVTIDGVLLKDFGVKATGTVVTLETLDNDAVGTWLFKAWDGAAQQTAFAIVSGATPFAKLWAPLDANSKKVINLAAPTDANDAARKTDLHAQAHAAAQHDAAVLIAGANENLGAFYLDIDDIAVPANPGAGIRRLFTDTATGELSVRTSAGATVSLEAAGGGGGDSIEDADSNTKVQTEESADENKIRFDVAGNERFVIQDSSLHFTMDGELDMTYNDSNIGQITNIRIRPTITACRSWQGVNINPTLTLSGDGRVIVGVFGAAVVKAIDTNFAEEAYGLKFSVSAQLLVASASATFSKVHGTNVNIQALAMGSGTTETVTEMHGCHISFDGYEYSGGAVVVDVLRGIYIGAVTNQAGTPTWTLYEGLAIEDTTVATTCRLLEIGGATPYLRVPGNVSAVSRETALYLSWGTAVPAWSLKQLKTVLESSLDTGAGTKEICYLA</sequence>
<evidence type="ECO:0000313" key="2">
    <source>
        <dbReference type="EMBL" id="KKL81893.1"/>
    </source>
</evidence>
<feature type="region of interest" description="Disordered" evidence="1">
    <location>
        <begin position="222"/>
        <end position="247"/>
    </location>
</feature>
<comment type="caution">
    <text evidence="2">The sequence shown here is derived from an EMBL/GenBank/DDBJ whole genome shotgun (WGS) entry which is preliminary data.</text>
</comment>
<gene>
    <name evidence="2" type="ORF">LCGC14_1990240</name>
</gene>
<name>A0A0F9F6J8_9ZZZZ</name>
<accession>A0A0F9F6J8</accession>